<keyword evidence="3" id="KW-0813">Transport</keyword>
<accession>A0A1W1YDW0</accession>
<dbReference type="AlphaFoldDB" id="A0A1W1YDW0"/>
<evidence type="ECO:0000256" key="1">
    <source>
        <dbReference type="ARBA" id="ARBA00004651"/>
    </source>
</evidence>
<dbReference type="STRING" id="371602.SAMN04487984_0620"/>
<feature type="transmembrane region" description="Helical" evidence="8">
    <location>
        <begin position="173"/>
        <end position="198"/>
    </location>
</feature>
<reference evidence="10" key="1">
    <citation type="submission" date="2017-04" db="EMBL/GenBank/DDBJ databases">
        <authorList>
            <person name="Varghese N."/>
            <person name="Submissions S."/>
        </authorList>
    </citation>
    <scope>NUCLEOTIDE SEQUENCE [LARGE SCALE GENOMIC DNA]</scope>
    <source>
        <strain evidence="10">DSM 21500</strain>
    </source>
</reference>
<dbReference type="OrthoDB" id="9793390at2"/>
<feature type="transmembrane region" description="Helical" evidence="8">
    <location>
        <begin position="327"/>
        <end position="358"/>
    </location>
</feature>
<keyword evidence="7 8" id="KW-0472">Membrane</keyword>
<dbReference type="PANTHER" id="PTHR21716:SF53">
    <property type="entry name" value="PERMEASE PERM-RELATED"/>
    <property type="match status" value="1"/>
</dbReference>
<feature type="transmembrane region" description="Helical" evidence="8">
    <location>
        <begin position="87"/>
        <end position="107"/>
    </location>
</feature>
<evidence type="ECO:0000256" key="4">
    <source>
        <dbReference type="ARBA" id="ARBA00022475"/>
    </source>
</evidence>
<organism evidence="9 10">
    <name type="scientific">Aerococcus suis</name>
    <dbReference type="NCBI Taxonomy" id="371602"/>
    <lineage>
        <taxon>Bacteria</taxon>
        <taxon>Bacillati</taxon>
        <taxon>Bacillota</taxon>
        <taxon>Bacilli</taxon>
        <taxon>Lactobacillales</taxon>
        <taxon>Aerococcaceae</taxon>
        <taxon>Aerococcus</taxon>
    </lineage>
</organism>
<evidence type="ECO:0000256" key="2">
    <source>
        <dbReference type="ARBA" id="ARBA00009773"/>
    </source>
</evidence>
<evidence type="ECO:0000256" key="5">
    <source>
        <dbReference type="ARBA" id="ARBA00022692"/>
    </source>
</evidence>
<keyword evidence="4" id="KW-1003">Cell membrane</keyword>
<dbReference type="GO" id="GO:0005886">
    <property type="term" value="C:plasma membrane"/>
    <property type="evidence" value="ECO:0007669"/>
    <property type="project" value="UniProtKB-SubCell"/>
</dbReference>
<evidence type="ECO:0000313" key="10">
    <source>
        <dbReference type="Proteomes" id="UP000243884"/>
    </source>
</evidence>
<dbReference type="GO" id="GO:0055085">
    <property type="term" value="P:transmembrane transport"/>
    <property type="evidence" value="ECO:0007669"/>
    <property type="project" value="TreeGrafter"/>
</dbReference>
<evidence type="ECO:0000313" key="9">
    <source>
        <dbReference type="EMBL" id="SMC34329.1"/>
    </source>
</evidence>
<proteinExistence type="inferred from homology"/>
<evidence type="ECO:0000256" key="3">
    <source>
        <dbReference type="ARBA" id="ARBA00022448"/>
    </source>
</evidence>
<dbReference type="RefSeq" id="WP_084098403.1">
    <property type="nucleotide sequence ID" value="NZ_FWXK01000002.1"/>
</dbReference>
<feature type="transmembrane region" description="Helical" evidence="8">
    <location>
        <begin position="237"/>
        <end position="256"/>
    </location>
</feature>
<dbReference type="InterPro" id="IPR002549">
    <property type="entry name" value="AI-2E-like"/>
</dbReference>
<sequence length="389" mass="44112">MSQESKNKLKNSWFYHLMVDNKYINILYILIIVAVLIFLFAVISPIFKPVWTFIQIVSLPIILAAVFYYLTIPLVNWLCNKGIRRLYGAWIVLLFIALILFLLSLLIPDLIDQGQSFIRDWQTIWQAYREEVNQFLPTGWQSEVQSFVNDFMHNYQLENFNWQSILNRTVNSIGSFVGVLSRIIIAIFTAPIILFYMLKEGDKLPAKIASFLPIKVRQKSLTLLTEMNEQISQYIRGQILVAISVAIMFVIGYNIIGLQYGAVIGVAAGFLNIIPYLGSFLGMIPAIIIAIVSGPSMILKVAIVFAIEQTIESRVISPQILGSNLEIHPITIMLLLITGGNMFGVLGVIVIIPVYAVLKVIFIHLFEWYQRVSGLYDEADILPESNKDN</sequence>
<gene>
    <name evidence="9" type="ORF">SAMN04487984_0620</name>
</gene>
<dbReference type="EMBL" id="FWXK01000002">
    <property type="protein sequence ID" value="SMC34329.1"/>
    <property type="molecule type" value="Genomic_DNA"/>
</dbReference>
<protein>
    <submittedName>
        <fullName evidence="9">Predicted PurR-regulated permease PerM</fullName>
    </submittedName>
</protein>
<dbReference type="PANTHER" id="PTHR21716">
    <property type="entry name" value="TRANSMEMBRANE PROTEIN"/>
    <property type="match status" value="1"/>
</dbReference>
<evidence type="ECO:0000256" key="8">
    <source>
        <dbReference type="SAM" id="Phobius"/>
    </source>
</evidence>
<keyword evidence="5 8" id="KW-0812">Transmembrane</keyword>
<feature type="transmembrane region" description="Helical" evidence="8">
    <location>
        <begin position="26"/>
        <end position="47"/>
    </location>
</feature>
<evidence type="ECO:0000256" key="7">
    <source>
        <dbReference type="ARBA" id="ARBA00023136"/>
    </source>
</evidence>
<evidence type="ECO:0000256" key="6">
    <source>
        <dbReference type="ARBA" id="ARBA00022989"/>
    </source>
</evidence>
<dbReference type="Pfam" id="PF01594">
    <property type="entry name" value="AI-2E_transport"/>
    <property type="match status" value="1"/>
</dbReference>
<comment type="similarity">
    <text evidence="2">Belongs to the autoinducer-2 exporter (AI-2E) (TC 2.A.86) family.</text>
</comment>
<keyword evidence="10" id="KW-1185">Reference proteome</keyword>
<name>A0A1W1YDW0_9LACT</name>
<dbReference type="Proteomes" id="UP000243884">
    <property type="component" value="Unassembled WGS sequence"/>
</dbReference>
<feature type="transmembrane region" description="Helical" evidence="8">
    <location>
        <begin position="53"/>
        <end position="75"/>
    </location>
</feature>
<comment type="subcellular location">
    <subcellularLocation>
        <location evidence="1">Cell membrane</location>
        <topology evidence="1">Multi-pass membrane protein</topology>
    </subcellularLocation>
</comment>
<keyword evidence="6 8" id="KW-1133">Transmembrane helix</keyword>